<dbReference type="GO" id="GO:0008330">
    <property type="term" value="F:protein tyrosine/threonine phosphatase activity"/>
    <property type="evidence" value="ECO:0007669"/>
    <property type="project" value="TreeGrafter"/>
</dbReference>
<dbReference type="SUPFAM" id="SSF52799">
    <property type="entry name" value="(Phosphotyrosine protein) phosphatases II"/>
    <property type="match status" value="1"/>
</dbReference>
<comment type="similarity">
    <text evidence="1">Belongs to the protein-tyrosine phosphatase family. Non-receptor class dual specificity subfamily.</text>
</comment>
<feature type="non-terminal residue" evidence="7">
    <location>
        <position position="1"/>
    </location>
</feature>
<keyword evidence="8" id="KW-1185">Reference proteome</keyword>
<dbReference type="GO" id="GO:0017017">
    <property type="term" value="F:MAP kinase tyrosine/serine/threonine phosphatase activity"/>
    <property type="evidence" value="ECO:0007669"/>
    <property type="project" value="TreeGrafter"/>
</dbReference>
<dbReference type="PROSITE" id="PS50056">
    <property type="entry name" value="TYR_PHOSPHATASE_2"/>
    <property type="match status" value="1"/>
</dbReference>
<proteinExistence type="inferred from homology"/>
<dbReference type="PROSITE" id="PS50054">
    <property type="entry name" value="TYR_PHOSPHATASE_DUAL"/>
    <property type="match status" value="1"/>
</dbReference>
<accession>A0A4S2N5J1</accession>
<dbReference type="AlphaFoldDB" id="A0A4S2N5J1"/>
<dbReference type="GO" id="GO:0043409">
    <property type="term" value="P:negative regulation of MAPK cascade"/>
    <property type="evidence" value="ECO:0007669"/>
    <property type="project" value="TreeGrafter"/>
</dbReference>
<dbReference type="EC" id="3.1.3.48" evidence="2"/>
<dbReference type="Gene3D" id="3.90.190.10">
    <property type="entry name" value="Protein tyrosine phosphatase superfamily"/>
    <property type="match status" value="1"/>
</dbReference>
<dbReference type="EMBL" id="ML220112">
    <property type="protein sequence ID" value="TGZ84467.1"/>
    <property type="molecule type" value="Genomic_DNA"/>
</dbReference>
<dbReference type="GO" id="GO:0005737">
    <property type="term" value="C:cytoplasm"/>
    <property type="evidence" value="ECO:0007669"/>
    <property type="project" value="TreeGrafter"/>
</dbReference>
<dbReference type="InParanoid" id="A0A4S2N5J1"/>
<evidence type="ECO:0000256" key="3">
    <source>
        <dbReference type="ARBA" id="ARBA00022801"/>
    </source>
</evidence>
<evidence type="ECO:0000313" key="7">
    <source>
        <dbReference type="EMBL" id="TGZ84467.1"/>
    </source>
</evidence>
<protein>
    <recommendedName>
        <fullName evidence="2">protein-tyrosine-phosphatase</fullName>
        <ecNumber evidence="2">3.1.3.48</ecNumber>
    </recommendedName>
</protein>
<dbReference type="InterPro" id="IPR020422">
    <property type="entry name" value="TYR_PHOSPHATASE_DUAL_dom"/>
</dbReference>
<name>A0A4S2N5J1_9PEZI</name>
<dbReference type="InterPro" id="IPR029021">
    <property type="entry name" value="Prot-tyrosine_phosphatase-like"/>
</dbReference>
<keyword evidence="3" id="KW-0378">Hydrolase</keyword>
<dbReference type="GO" id="GO:0033550">
    <property type="term" value="F:MAP kinase tyrosine phosphatase activity"/>
    <property type="evidence" value="ECO:0007669"/>
    <property type="project" value="TreeGrafter"/>
</dbReference>
<dbReference type="InterPro" id="IPR000340">
    <property type="entry name" value="Dual-sp_phosphatase_cat-dom"/>
</dbReference>
<dbReference type="InterPro" id="IPR000387">
    <property type="entry name" value="Tyr_Pase_dom"/>
</dbReference>
<evidence type="ECO:0000259" key="5">
    <source>
        <dbReference type="PROSITE" id="PS50054"/>
    </source>
</evidence>
<dbReference type="OrthoDB" id="10252009at2759"/>
<dbReference type="SMART" id="SM00195">
    <property type="entry name" value="DSPc"/>
    <property type="match status" value="1"/>
</dbReference>
<evidence type="ECO:0000313" key="8">
    <source>
        <dbReference type="Proteomes" id="UP000298138"/>
    </source>
</evidence>
<evidence type="ECO:0000256" key="1">
    <source>
        <dbReference type="ARBA" id="ARBA00008601"/>
    </source>
</evidence>
<dbReference type="Proteomes" id="UP000298138">
    <property type="component" value="Unassembled WGS sequence"/>
</dbReference>
<feature type="domain" description="Tyrosine specific protein phosphatases" evidence="6">
    <location>
        <begin position="64"/>
        <end position="128"/>
    </location>
</feature>
<feature type="domain" description="Tyrosine-protein phosphatase" evidence="5">
    <location>
        <begin position="1"/>
        <end position="134"/>
    </location>
</feature>
<dbReference type="STRING" id="341454.A0A4S2N5J1"/>
<evidence type="ECO:0000256" key="4">
    <source>
        <dbReference type="ARBA" id="ARBA00022912"/>
    </source>
</evidence>
<dbReference type="PANTHER" id="PTHR10159:SF532">
    <property type="entry name" value="SPECIFICITY PROTEIN PHOSPHATASE, PUTATIVE-RELATED"/>
    <property type="match status" value="1"/>
</dbReference>
<evidence type="ECO:0000259" key="6">
    <source>
        <dbReference type="PROSITE" id="PS50056"/>
    </source>
</evidence>
<sequence length="134" mass="14572">ITGNIYITSLSGASNAMSVARENITHVLSLTVSKPHLPSLPPPAADPIHYHIPLENTPNSPLLERLPEVTMLIYEALHDPDIDSPKMLVHCDFGMSRAPAVVIGYLMATGGLSFREGIRMVQEKRGNVCLNLGF</sequence>
<reference evidence="7 8" key="1">
    <citation type="submission" date="2019-04" db="EMBL/GenBank/DDBJ databases">
        <title>Comparative genomics and transcriptomics to analyze fruiting body development in filamentous ascomycetes.</title>
        <authorList>
            <consortium name="DOE Joint Genome Institute"/>
            <person name="Lutkenhaus R."/>
            <person name="Traeger S."/>
            <person name="Breuer J."/>
            <person name="Kuo A."/>
            <person name="Lipzen A."/>
            <person name="Pangilinan J."/>
            <person name="Dilworth D."/>
            <person name="Sandor L."/>
            <person name="Poggeler S."/>
            <person name="Barry K."/>
            <person name="Grigoriev I.V."/>
            <person name="Nowrousian M."/>
        </authorList>
    </citation>
    <scope>NUCLEOTIDE SEQUENCE [LARGE SCALE GENOMIC DNA]</scope>
    <source>
        <strain evidence="7 8">CBS 389.68</strain>
    </source>
</reference>
<gene>
    <name evidence="7" type="ORF">EX30DRAFT_296695</name>
</gene>
<feature type="non-terminal residue" evidence="7">
    <location>
        <position position="134"/>
    </location>
</feature>
<dbReference type="CDD" id="cd14498">
    <property type="entry name" value="DSP"/>
    <property type="match status" value="1"/>
</dbReference>
<keyword evidence="4" id="KW-0904">Protein phosphatase</keyword>
<evidence type="ECO:0000256" key="2">
    <source>
        <dbReference type="ARBA" id="ARBA00013064"/>
    </source>
</evidence>
<organism evidence="7 8">
    <name type="scientific">Ascodesmis nigricans</name>
    <dbReference type="NCBI Taxonomy" id="341454"/>
    <lineage>
        <taxon>Eukaryota</taxon>
        <taxon>Fungi</taxon>
        <taxon>Dikarya</taxon>
        <taxon>Ascomycota</taxon>
        <taxon>Pezizomycotina</taxon>
        <taxon>Pezizomycetes</taxon>
        <taxon>Pezizales</taxon>
        <taxon>Ascodesmidaceae</taxon>
        <taxon>Ascodesmis</taxon>
    </lineage>
</organism>
<dbReference type="Pfam" id="PF00782">
    <property type="entry name" value="DSPc"/>
    <property type="match status" value="1"/>
</dbReference>
<dbReference type="PANTHER" id="PTHR10159">
    <property type="entry name" value="DUAL SPECIFICITY PROTEIN PHOSPHATASE"/>
    <property type="match status" value="1"/>
</dbReference>